<feature type="compositionally biased region" description="Low complexity" evidence="11">
    <location>
        <begin position="711"/>
        <end position="735"/>
    </location>
</feature>
<feature type="transmembrane region" description="Helical" evidence="12">
    <location>
        <begin position="12"/>
        <end position="34"/>
    </location>
</feature>
<evidence type="ECO:0000256" key="4">
    <source>
        <dbReference type="ARBA" id="ARBA00022475"/>
    </source>
</evidence>
<evidence type="ECO:0000256" key="10">
    <source>
        <dbReference type="PIRSR" id="PIRSR005091-3"/>
    </source>
</evidence>
<dbReference type="GO" id="GO:0005886">
    <property type="term" value="C:plasma membrane"/>
    <property type="evidence" value="ECO:0007669"/>
    <property type="project" value="UniProtKB-SubCell"/>
</dbReference>
<keyword evidence="9" id="KW-0464">Manganese</keyword>
<evidence type="ECO:0000256" key="8">
    <source>
        <dbReference type="PIRSR" id="PIRSR005091-1"/>
    </source>
</evidence>
<dbReference type="RefSeq" id="WP_009558537.1">
    <property type="nucleotide sequence ID" value="NZ_CALZ01000138.1"/>
</dbReference>
<feature type="transmembrane region" description="Helical" evidence="12">
    <location>
        <begin position="46"/>
        <end position="67"/>
    </location>
</feature>
<keyword evidence="4" id="KW-1003">Cell membrane</keyword>
<evidence type="ECO:0000313" key="15">
    <source>
        <dbReference type="Proteomes" id="UP000009325"/>
    </source>
</evidence>
<dbReference type="InterPro" id="IPR012160">
    <property type="entry name" value="LtaS-like"/>
</dbReference>
<evidence type="ECO:0000256" key="11">
    <source>
        <dbReference type="SAM" id="MobiDB-lite"/>
    </source>
</evidence>
<feature type="transmembrane region" description="Helical" evidence="12">
    <location>
        <begin position="74"/>
        <end position="93"/>
    </location>
</feature>
<sequence length="746" mass="83377">MKKNNFLGKIQTRTGFLTLLVLTYWLKYLFVAYFDFNLGLADPLQHIIMWISPFGFSIILLSLGFYFSKPLVSYIAMLAIDIANTGLLFANVLNYRQLSDFITFKTMSNFSKVSQGLGKSSAALLAPSDILLWADIIIIIFLLIFKVIKIDQKSYGFSRAFANTSLGFFVLGLNLMLAECSRPRLLKNTFDRTYVVKYLGIDAFTAYDGIKNESSTTVTKNATSSELNKILDFVQKNYAKPNSTYFGKEKGKNVIVIHLESFQQFLINLKINGKEVTPFLNSLYKSKHTLSYSNFYHQVGLGRTSDAENMLETSTYGISDGSLFTSLGSTNTFQAAPQILRNNGGYTSAVFHGNVGSFWNRNDVYKNMGYNYFFDQNYFSQGNSDSAGYGLKDKLLFSESIKYLEKMQQPFYVKYITVTNHTPFELDEEDQDPDFKTSNSSDKTINNYFQTAHYLDQSLKEFFAYLKKSGLYKNSMIVIYGDHYGLSNDEYTTLAPLIGKDPDDWSSFNTAQMQKVPFMIHASNLKGGIKDTLAGEIDVLPTLLHLLGINTSQYVQFGTDILSSEHKQIVVFRNGTVITPTYTLIGGKTTKGNIYDSKTGKALTSFTQKQKAAIKKISVYAKQSLALSDSLNNKNLLRYYTPKGFTPVTPTFDYSNNYQQMMDMIASLGNKSTALYSQKGSTTKLYKTDASELVGRESEITKVPESVLNTSTSSSSGSSSSSASSSSSSLASSSSSRKKGQRKTSR</sequence>
<accession>K0NV05</accession>
<comment type="caution">
    <text evidence="14">The sequence shown here is derived from an EMBL/GenBank/DDBJ whole genome shotgun (WGS) entry which is preliminary data.</text>
</comment>
<feature type="transmembrane region" description="Helical" evidence="12">
    <location>
        <begin position="130"/>
        <end position="148"/>
    </location>
</feature>
<evidence type="ECO:0000256" key="5">
    <source>
        <dbReference type="ARBA" id="ARBA00022692"/>
    </source>
</evidence>
<protein>
    <submittedName>
        <fullName evidence="14">Putative glycerol phosphate lipoteichoic acid synthase 2</fullName>
    </submittedName>
</protein>
<proteinExistence type="inferred from homology"/>
<evidence type="ECO:0000256" key="7">
    <source>
        <dbReference type="ARBA" id="ARBA00023136"/>
    </source>
</evidence>
<keyword evidence="7 12" id="KW-0472">Membrane</keyword>
<evidence type="ECO:0000256" key="1">
    <source>
        <dbReference type="ARBA" id="ARBA00004651"/>
    </source>
</evidence>
<dbReference type="OrthoDB" id="5901192at2"/>
<feature type="domain" description="Sulfatase N-terminal" evidence="13">
    <location>
        <begin position="252"/>
        <end position="549"/>
    </location>
</feature>
<comment type="similarity">
    <text evidence="3">Belongs to the LTA synthase family.</text>
</comment>
<evidence type="ECO:0000256" key="9">
    <source>
        <dbReference type="PIRSR" id="PIRSR005091-2"/>
    </source>
</evidence>
<dbReference type="Gene3D" id="3.40.720.10">
    <property type="entry name" value="Alkaline Phosphatase, subunit A"/>
    <property type="match status" value="1"/>
</dbReference>
<dbReference type="PANTHER" id="PTHR47371:SF3">
    <property type="entry name" value="PHOSPHOGLYCEROL TRANSFERASE I"/>
    <property type="match status" value="1"/>
</dbReference>
<feature type="region of interest" description="Disordered" evidence="11">
    <location>
        <begin position="696"/>
        <end position="746"/>
    </location>
</feature>
<evidence type="ECO:0000256" key="6">
    <source>
        <dbReference type="ARBA" id="ARBA00022989"/>
    </source>
</evidence>
<comment type="pathway">
    <text evidence="2">Cell wall biogenesis; lipoteichoic acid biosynthesis.</text>
</comment>
<feature type="binding site" evidence="10">
    <location>
        <position position="260"/>
    </location>
    <ligand>
        <name>Mn(2+)</name>
        <dbReference type="ChEBI" id="CHEBI:29035"/>
    </ligand>
</feature>
<dbReference type="GO" id="GO:0046872">
    <property type="term" value="F:metal ion binding"/>
    <property type="evidence" value="ECO:0007669"/>
    <property type="project" value="UniProtKB-KW"/>
</dbReference>
<feature type="binding site" evidence="10">
    <location>
        <position position="304"/>
    </location>
    <ligand>
        <name>Mn(2+)</name>
        <dbReference type="ChEBI" id="CHEBI:29035"/>
    </ligand>
</feature>
<dbReference type="Pfam" id="PF00884">
    <property type="entry name" value="Sulfatase"/>
    <property type="match status" value="1"/>
</dbReference>
<keyword evidence="6 12" id="KW-1133">Transmembrane helix</keyword>
<dbReference type="InterPro" id="IPR050448">
    <property type="entry name" value="OpgB/LTA_synthase_biosynth"/>
</dbReference>
<gene>
    <name evidence="14" type="ORF">BN146_09325</name>
</gene>
<feature type="binding site" evidence="9">
    <location>
        <position position="421"/>
    </location>
    <ligand>
        <name>substrate</name>
    </ligand>
</feature>
<feature type="transmembrane region" description="Helical" evidence="12">
    <location>
        <begin position="160"/>
        <end position="178"/>
    </location>
</feature>
<feature type="active site" evidence="8">
    <location>
        <position position="304"/>
    </location>
</feature>
<evidence type="ECO:0000256" key="2">
    <source>
        <dbReference type="ARBA" id="ARBA00004936"/>
    </source>
</evidence>
<evidence type="ECO:0000256" key="3">
    <source>
        <dbReference type="ARBA" id="ARBA00009983"/>
    </source>
</evidence>
<dbReference type="InterPro" id="IPR000917">
    <property type="entry name" value="Sulfatase_N"/>
</dbReference>
<dbReference type="InterPro" id="IPR017850">
    <property type="entry name" value="Alkaline_phosphatase_core_sf"/>
</dbReference>
<feature type="binding site" evidence="10">
    <location>
        <position position="483"/>
    </location>
    <ligand>
        <name>Mn(2+)</name>
        <dbReference type="ChEBI" id="CHEBI:29035"/>
    </ligand>
</feature>
<dbReference type="EMBL" id="CALZ01000138">
    <property type="protein sequence ID" value="CCK84411.1"/>
    <property type="molecule type" value="Genomic_DNA"/>
</dbReference>
<dbReference type="CDD" id="cd16015">
    <property type="entry name" value="LTA_synthase"/>
    <property type="match status" value="1"/>
</dbReference>
<feature type="compositionally biased region" description="Basic residues" evidence="11">
    <location>
        <begin position="736"/>
        <end position="746"/>
    </location>
</feature>
<evidence type="ECO:0000313" key="14">
    <source>
        <dbReference type="EMBL" id="CCK84411.1"/>
    </source>
</evidence>
<dbReference type="SUPFAM" id="SSF53649">
    <property type="entry name" value="Alkaline phosphatase-like"/>
    <property type="match status" value="1"/>
</dbReference>
<evidence type="ECO:0000259" key="13">
    <source>
        <dbReference type="Pfam" id="PF00884"/>
    </source>
</evidence>
<comment type="subcellular location">
    <subcellularLocation>
        <location evidence="1">Cell membrane</location>
        <topology evidence="1">Multi-pass membrane protein</topology>
    </subcellularLocation>
</comment>
<organism evidence="14 15">
    <name type="scientific">Lactobacillus equicursoris 66c</name>
    <dbReference type="NCBI Taxonomy" id="872326"/>
    <lineage>
        <taxon>Bacteria</taxon>
        <taxon>Bacillati</taxon>
        <taxon>Bacillota</taxon>
        <taxon>Bacilli</taxon>
        <taxon>Lactobacillales</taxon>
        <taxon>Lactobacillaceae</taxon>
        <taxon>Lactobacillus</taxon>
    </lineage>
</organism>
<keyword evidence="5 12" id="KW-0812">Transmembrane</keyword>
<name>K0NV05_9LACO</name>
<dbReference type="AlphaFoldDB" id="K0NV05"/>
<dbReference type="Gene3D" id="3.30.1120.170">
    <property type="match status" value="1"/>
</dbReference>
<keyword evidence="9" id="KW-0479">Metal-binding</keyword>
<evidence type="ECO:0000256" key="12">
    <source>
        <dbReference type="SAM" id="Phobius"/>
    </source>
</evidence>
<dbReference type="PIRSF" id="PIRSF005091">
    <property type="entry name" value="Mmb_sulf_HI1246"/>
    <property type="match status" value="1"/>
</dbReference>
<reference evidence="14 15" key="1">
    <citation type="submission" date="2012-08" db="EMBL/GenBank/DDBJ databases">
        <title>Draft Genome Sequences of Lactobacillus equicursoris CIP 110162T, isolated from thoroughbred racehorse feces and Lactobacillus sp. CRBIP 24.137 isolated from urine of human.</title>
        <authorList>
            <person name="Cousin S."/>
            <person name="Loux V."/>
            <person name="Ma L."/>
            <person name="Creno S."/>
            <person name="Clermont D."/>
            <person name="Bizet C."/>
            <person name="Bouchier C."/>
        </authorList>
    </citation>
    <scope>NUCLEOTIDE SEQUENCE [LARGE SCALE GENOMIC DNA]</scope>
    <source>
        <strain evidence="14 15">66c</strain>
    </source>
</reference>
<feature type="binding site" evidence="10">
    <location>
        <position position="482"/>
    </location>
    <ligand>
        <name>Mn(2+)</name>
        <dbReference type="ChEBI" id="CHEBI:29035"/>
    </ligand>
</feature>
<dbReference type="Proteomes" id="UP000009325">
    <property type="component" value="Unassembled WGS sequence"/>
</dbReference>
<dbReference type="PANTHER" id="PTHR47371">
    <property type="entry name" value="LIPOTEICHOIC ACID SYNTHASE"/>
    <property type="match status" value="1"/>
</dbReference>